<organism evidence="2 3">
    <name type="scientific">Yoonia vestfoldensis</name>
    <dbReference type="NCBI Taxonomy" id="245188"/>
    <lineage>
        <taxon>Bacteria</taxon>
        <taxon>Pseudomonadati</taxon>
        <taxon>Pseudomonadota</taxon>
        <taxon>Alphaproteobacteria</taxon>
        <taxon>Rhodobacterales</taxon>
        <taxon>Paracoccaceae</taxon>
        <taxon>Yoonia</taxon>
    </lineage>
</organism>
<name>A0A1Y0E888_9RHOB</name>
<proteinExistence type="predicted"/>
<keyword evidence="3" id="KW-1185">Reference proteome</keyword>
<dbReference type="AlphaFoldDB" id="A0A1Y0E888"/>
<evidence type="ECO:0000313" key="2">
    <source>
        <dbReference type="EMBL" id="ART99815.1"/>
    </source>
</evidence>
<feature type="chain" id="PRO_5012078497" evidence="1">
    <location>
        <begin position="18"/>
        <end position="74"/>
    </location>
</feature>
<protein>
    <submittedName>
        <fullName evidence="2">Uncharacterized protein</fullName>
    </submittedName>
</protein>
<gene>
    <name evidence="2" type="ORF">LOKVESSMR4R_00477</name>
</gene>
<sequence length="74" mass="7410">MRAIIFACVMLPGAAFAQETKLPTPTDTLAQSCPIGMSFNATTQSCGIMPAATPVPAASGGADCGFSAAREVTS</sequence>
<reference evidence="2 3" key="1">
    <citation type="submission" date="2017-05" db="EMBL/GenBank/DDBJ databases">
        <title>Genome Sequence of Loktanella vestfoldensis Strain SMR4r Isolated from a Culture of the Diatom Skeletonema marinoi.</title>
        <authorList>
            <person name="Topel M."/>
            <person name="Pinder M.I.M."/>
            <person name="Johansson O.N."/>
            <person name="Kourtchenko O."/>
            <person name="Godhe A."/>
            <person name="Clarke A.K."/>
        </authorList>
    </citation>
    <scope>NUCLEOTIDE SEQUENCE [LARGE SCALE GENOMIC DNA]</scope>
    <source>
        <strain evidence="2 3">SMR4r</strain>
    </source>
</reference>
<keyword evidence="1" id="KW-0732">Signal</keyword>
<feature type="signal peptide" evidence="1">
    <location>
        <begin position="1"/>
        <end position="17"/>
    </location>
</feature>
<evidence type="ECO:0000313" key="3">
    <source>
        <dbReference type="Proteomes" id="UP000195273"/>
    </source>
</evidence>
<dbReference type="RefSeq" id="WP_087206134.1">
    <property type="nucleotide sequence ID" value="NZ_CP021431.1"/>
</dbReference>
<dbReference type="OrthoDB" id="7872504at2"/>
<dbReference type="KEGG" id="lvs:LOKVESSMR4R_00477"/>
<evidence type="ECO:0000256" key="1">
    <source>
        <dbReference type="SAM" id="SignalP"/>
    </source>
</evidence>
<dbReference type="EMBL" id="CP021431">
    <property type="protein sequence ID" value="ART99815.1"/>
    <property type="molecule type" value="Genomic_DNA"/>
</dbReference>
<accession>A0A1Y0E888</accession>
<dbReference type="Proteomes" id="UP000195273">
    <property type="component" value="Chromosome"/>
</dbReference>